<dbReference type="InterPro" id="IPR050902">
    <property type="entry name" value="ABC_Transporter_SBP"/>
</dbReference>
<dbReference type="Pfam" id="PF01497">
    <property type="entry name" value="Peripla_BP_2"/>
    <property type="match status" value="1"/>
</dbReference>
<dbReference type="InterPro" id="IPR002491">
    <property type="entry name" value="ABC_transptr_periplasmic_BD"/>
</dbReference>
<dbReference type="Gene3D" id="3.40.50.1980">
    <property type="entry name" value="Nitrogenase molybdenum iron protein domain"/>
    <property type="match status" value="2"/>
</dbReference>
<evidence type="ECO:0000256" key="2">
    <source>
        <dbReference type="SAM" id="MobiDB-lite"/>
    </source>
</evidence>
<dbReference type="EMBL" id="BAABIE010000002">
    <property type="protein sequence ID" value="GAA4741242.1"/>
    <property type="molecule type" value="Genomic_DNA"/>
</dbReference>
<dbReference type="Proteomes" id="UP001500822">
    <property type="component" value="Unassembled WGS sequence"/>
</dbReference>
<sequence length="328" mass="34009">MPSARRPLLGIFLAVVVALVAGCTTAPLNVEDRSAPTAAHLKDGPQVVTLPSDDPVPVETDPAFAPRAERIIALDRNGTLGAIVYALGLGPNLVGRDRSTTFPSVHHLPVVTDPGHAINVERVLAQKPTIILAGTDANPKGVLGQLRATQADVVSFTEERSVAATPALIRDVAAALGAEAAGEKLVRRTQEQIATAERSLPDPTGDPSIGFLYIRGERLILLAGPDSGADDLIEALGGRDAGTEAGLTAPFTTVSSESLMRADPDVILVMTQGADTVGGIDKVAELPAIAGTRAGRARRIIAMDETQLLAFGPDTGLVLQALGKAIYQ</sequence>
<dbReference type="PANTHER" id="PTHR30535:SF4">
    <property type="entry name" value="HEMIN-BINDING PERIPLASMIC PROTEIN HMUT"/>
    <property type="match status" value="1"/>
</dbReference>
<organism evidence="4 5">
    <name type="scientific">Gordonia alkaliphila</name>
    <dbReference type="NCBI Taxonomy" id="1053547"/>
    <lineage>
        <taxon>Bacteria</taxon>
        <taxon>Bacillati</taxon>
        <taxon>Actinomycetota</taxon>
        <taxon>Actinomycetes</taxon>
        <taxon>Mycobacteriales</taxon>
        <taxon>Gordoniaceae</taxon>
        <taxon>Gordonia</taxon>
    </lineage>
</organism>
<dbReference type="PANTHER" id="PTHR30535">
    <property type="entry name" value="VITAMIN B12-BINDING PROTEIN"/>
    <property type="match status" value="1"/>
</dbReference>
<comment type="caution">
    <text evidence="4">The sequence shown here is derived from an EMBL/GenBank/DDBJ whole genome shotgun (WGS) entry which is preliminary data.</text>
</comment>
<dbReference type="RefSeq" id="WP_345312440.1">
    <property type="nucleotide sequence ID" value="NZ_BAABIE010000002.1"/>
</dbReference>
<evidence type="ECO:0000259" key="3">
    <source>
        <dbReference type="PROSITE" id="PS50983"/>
    </source>
</evidence>
<evidence type="ECO:0000313" key="4">
    <source>
        <dbReference type="EMBL" id="GAA4741242.1"/>
    </source>
</evidence>
<proteinExistence type="inferred from homology"/>
<gene>
    <name evidence="4" type="ORF">GCM10023217_06900</name>
</gene>
<dbReference type="PROSITE" id="PS50983">
    <property type="entry name" value="FE_B12_PBP"/>
    <property type="match status" value="1"/>
</dbReference>
<evidence type="ECO:0000256" key="1">
    <source>
        <dbReference type="ARBA" id="ARBA00008814"/>
    </source>
</evidence>
<protein>
    <submittedName>
        <fullName evidence="4">Hemin ABC transporter substrate-binding protein</fullName>
    </submittedName>
</protein>
<name>A0ABP8YY18_9ACTN</name>
<evidence type="ECO:0000313" key="5">
    <source>
        <dbReference type="Proteomes" id="UP001500822"/>
    </source>
</evidence>
<reference evidence="5" key="1">
    <citation type="journal article" date="2019" name="Int. J. Syst. Evol. Microbiol.">
        <title>The Global Catalogue of Microorganisms (GCM) 10K type strain sequencing project: providing services to taxonomists for standard genome sequencing and annotation.</title>
        <authorList>
            <consortium name="The Broad Institute Genomics Platform"/>
            <consortium name="The Broad Institute Genome Sequencing Center for Infectious Disease"/>
            <person name="Wu L."/>
            <person name="Ma J."/>
        </authorList>
    </citation>
    <scope>NUCLEOTIDE SEQUENCE [LARGE SCALE GENOMIC DNA]</scope>
    <source>
        <strain evidence="5">JCM 18077</strain>
    </source>
</reference>
<feature type="region of interest" description="Disordered" evidence="2">
    <location>
        <begin position="37"/>
        <end position="57"/>
    </location>
</feature>
<dbReference type="PROSITE" id="PS51257">
    <property type="entry name" value="PROKAR_LIPOPROTEIN"/>
    <property type="match status" value="1"/>
</dbReference>
<dbReference type="SUPFAM" id="SSF53807">
    <property type="entry name" value="Helical backbone' metal receptor"/>
    <property type="match status" value="1"/>
</dbReference>
<feature type="domain" description="Fe/B12 periplasmic-binding" evidence="3">
    <location>
        <begin position="70"/>
        <end position="328"/>
    </location>
</feature>
<accession>A0ABP8YY18</accession>
<keyword evidence="5" id="KW-1185">Reference proteome</keyword>
<comment type="similarity">
    <text evidence="1">Belongs to the bacterial solute-binding protein 8 family.</text>
</comment>